<evidence type="ECO:0000256" key="1">
    <source>
        <dbReference type="SAM" id="Phobius"/>
    </source>
</evidence>
<keyword evidence="1" id="KW-0812">Transmembrane</keyword>
<evidence type="ECO:0000313" key="3">
    <source>
        <dbReference type="Proteomes" id="UP001500928"/>
    </source>
</evidence>
<protein>
    <submittedName>
        <fullName evidence="2">Uncharacterized protein</fullName>
    </submittedName>
</protein>
<feature type="transmembrane region" description="Helical" evidence="1">
    <location>
        <begin position="167"/>
        <end position="189"/>
    </location>
</feature>
<keyword evidence="1" id="KW-0472">Membrane</keyword>
<dbReference type="EMBL" id="BAABHO010000005">
    <property type="protein sequence ID" value="GAA4777898.1"/>
    <property type="molecule type" value="Genomic_DNA"/>
</dbReference>
<comment type="caution">
    <text evidence="2">The sequence shown here is derived from an EMBL/GenBank/DDBJ whole genome shotgun (WGS) entry which is preliminary data.</text>
</comment>
<dbReference type="Proteomes" id="UP001500928">
    <property type="component" value="Unassembled WGS sequence"/>
</dbReference>
<name>A0ABP9ABJ1_9PSEU</name>
<evidence type="ECO:0000313" key="2">
    <source>
        <dbReference type="EMBL" id="GAA4777898.1"/>
    </source>
</evidence>
<accession>A0ABP9ABJ1</accession>
<keyword evidence="1" id="KW-1133">Transmembrane helix</keyword>
<feature type="transmembrane region" description="Helical" evidence="1">
    <location>
        <begin position="120"/>
        <end position="147"/>
    </location>
</feature>
<reference evidence="3" key="1">
    <citation type="journal article" date="2019" name="Int. J. Syst. Evol. Microbiol.">
        <title>The Global Catalogue of Microorganisms (GCM) 10K type strain sequencing project: providing services to taxonomists for standard genome sequencing and annotation.</title>
        <authorList>
            <consortium name="The Broad Institute Genomics Platform"/>
            <consortium name="The Broad Institute Genome Sequencing Center for Infectious Disease"/>
            <person name="Wu L."/>
            <person name="Ma J."/>
        </authorList>
    </citation>
    <scope>NUCLEOTIDE SEQUENCE [LARGE SCALE GENOMIC DNA]</scope>
    <source>
        <strain evidence="3">JCM 17979</strain>
    </source>
</reference>
<feature type="transmembrane region" description="Helical" evidence="1">
    <location>
        <begin position="90"/>
        <end position="108"/>
    </location>
</feature>
<feature type="transmembrane region" description="Helical" evidence="1">
    <location>
        <begin position="44"/>
        <end position="60"/>
    </location>
</feature>
<organism evidence="2 3">
    <name type="scientific">Actinomycetospora chlora</name>
    <dbReference type="NCBI Taxonomy" id="663608"/>
    <lineage>
        <taxon>Bacteria</taxon>
        <taxon>Bacillati</taxon>
        <taxon>Actinomycetota</taxon>
        <taxon>Actinomycetes</taxon>
        <taxon>Pseudonocardiales</taxon>
        <taxon>Pseudonocardiaceae</taxon>
        <taxon>Actinomycetospora</taxon>
    </lineage>
</organism>
<proteinExistence type="predicted"/>
<sequence>MTTRPHPAPTRSRLAALARRWPVAVGLLAAAAFLLAGPLGPADVAIGVLVAVAAYLAGVATGRPWMAWVWCAVGTALVVAARLAAVSPVLVNGVAAVVLVVLGVARGVARPALLRQTAGLVLYGGLVLVALALPPTAGLVLAALTLAGHGAWDVWHLRRHRGDVSPSLAEACVALDVPAAAGVLVLAVLV</sequence>
<gene>
    <name evidence="2" type="ORF">GCM10023200_08470</name>
</gene>
<feature type="transmembrane region" description="Helical" evidence="1">
    <location>
        <begin position="21"/>
        <end position="38"/>
    </location>
</feature>
<dbReference type="RefSeq" id="WP_345411179.1">
    <property type="nucleotide sequence ID" value="NZ_BAABHO010000005.1"/>
</dbReference>
<keyword evidence="3" id="KW-1185">Reference proteome</keyword>
<feature type="transmembrane region" description="Helical" evidence="1">
    <location>
        <begin position="67"/>
        <end position="84"/>
    </location>
</feature>